<reference evidence="1 2" key="1">
    <citation type="journal article" date="2006" name="Science">
        <title>Phytophthora genome sequences uncover evolutionary origins and mechanisms of pathogenesis.</title>
        <authorList>
            <person name="Tyler B.M."/>
            <person name="Tripathy S."/>
            <person name="Zhang X."/>
            <person name="Dehal P."/>
            <person name="Jiang R.H."/>
            <person name="Aerts A."/>
            <person name="Arredondo F.D."/>
            <person name="Baxter L."/>
            <person name="Bensasson D."/>
            <person name="Beynon J.L."/>
            <person name="Chapman J."/>
            <person name="Damasceno C.M."/>
            <person name="Dorrance A.E."/>
            <person name="Dou D."/>
            <person name="Dickerman A.W."/>
            <person name="Dubchak I.L."/>
            <person name="Garbelotto M."/>
            <person name="Gijzen M."/>
            <person name="Gordon S.G."/>
            <person name="Govers F."/>
            <person name="Grunwald N.J."/>
            <person name="Huang W."/>
            <person name="Ivors K.L."/>
            <person name="Jones R.W."/>
            <person name="Kamoun S."/>
            <person name="Krampis K."/>
            <person name="Lamour K.H."/>
            <person name="Lee M.K."/>
            <person name="McDonald W.H."/>
            <person name="Medina M."/>
            <person name="Meijer H.J."/>
            <person name="Nordberg E.K."/>
            <person name="Maclean D.J."/>
            <person name="Ospina-Giraldo M.D."/>
            <person name="Morris P.F."/>
            <person name="Phuntumart V."/>
            <person name="Putnam N.H."/>
            <person name="Rash S."/>
            <person name="Rose J.K."/>
            <person name="Sakihama Y."/>
            <person name="Salamov A.A."/>
            <person name="Savidor A."/>
            <person name="Scheuring C.F."/>
            <person name="Smith B.M."/>
            <person name="Sobral B.W."/>
            <person name="Terry A."/>
            <person name="Torto-Alalibo T.A."/>
            <person name="Win J."/>
            <person name="Xu Z."/>
            <person name="Zhang H."/>
            <person name="Grigoriev I.V."/>
            <person name="Rokhsar D.S."/>
            <person name="Boore J.L."/>
        </authorList>
    </citation>
    <scope>NUCLEOTIDE SEQUENCE [LARGE SCALE GENOMIC DNA]</scope>
    <source>
        <strain evidence="1 2">P6497</strain>
    </source>
</reference>
<organism evidence="1 2">
    <name type="scientific">Phytophthora sojae (strain P6497)</name>
    <name type="common">Soybean stem and root rot agent</name>
    <name type="synonym">Phytophthora megasperma f. sp. glycines</name>
    <dbReference type="NCBI Taxonomy" id="1094619"/>
    <lineage>
        <taxon>Eukaryota</taxon>
        <taxon>Sar</taxon>
        <taxon>Stramenopiles</taxon>
        <taxon>Oomycota</taxon>
        <taxon>Peronosporomycetes</taxon>
        <taxon>Peronosporales</taxon>
        <taxon>Peronosporaceae</taxon>
        <taxon>Phytophthora</taxon>
    </lineage>
</organism>
<keyword evidence="2" id="KW-1185">Reference proteome</keyword>
<gene>
    <name evidence="1" type="ORF">PHYSODRAFT_305007</name>
</gene>
<dbReference type="GeneID" id="20642488"/>
<dbReference type="Proteomes" id="UP000002640">
    <property type="component" value="Unassembled WGS sequence"/>
</dbReference>
<dbReference type="EMBL" id="JH159159">
    <property type="protein sequence ID" value="EGZ09479.1"/>
    <property type="molecule type" value="Genomic_DNA"/>
</dbReference>
<protein>
    <submittedName>
        <fullName evidence="1">Uncharacterized protein</fullName>
    </submittedName>
</protein>
<evidence type="ECO:0000313" key="2">
    <source>
        <dbReference type="Proteomes" id="UP000002640"/>
    </source>
</evidence>
<proteinExistence type="predicted"/>
<dbReference type="KEGG" id="psoj:PHYSODRAFT_305007"/>
<dbReference type="InParanoid" id="G5A3X9"/>
<dbReference type="AlphaFoldDB" id="G5A3X9"/>
<dbReference type="RefSeq" id="XP_009534340.1">
    <property type="nucleotide sequence ID" value="XM_009536045.1"/>
</dbReference>
<evidence type="ECO:0000313" key="1">
    <source>
        <dbReference type="EMBL" id="EGZ09479.1"/>
    </source>
</evidence>
<name>G5A3X9_PHYSP</name>
<sequence>MSSTPSYLISGMPSGIECAKPKKLTLMSSHNSSAVNRGESFTEDTSVKLLPEKVVLELSLEWDDGDELSSWRRWFTCFLATSVAWVTVILCTFNSPTALASTSMSAEQARPHIVFSFTTTPRGIMQPMVDALVRQEGDGFEAVYVIAPKVYRDQVVPIPEWLLDGRTKLNQSEFRGIMFATGASLKCLFLVSGQPCALIANCPNYVLKVQQMTGMRPWPEYSDVAFFYRHGPAFELYSGAVLPTDATVDETWVGSDFTGVFASKLSDENGFSSSAAAEDDDD</sequence>
<accession>G5A3X9</accession>